<feature type="transmembrane region" description="Helical" evidence="6">
    <location>
        <begin position="731"/>
        <end position="749"/>
    </location>
</feature>
<reference evidence="10" key="1">
    <citation type="submission" date="2015-08" db="EMBL/GenBank/DDBJ databases">
        <title>Comparative genomics of the Campylobacter concisus group.</title>
        <authorList>
            <person name="Miller W.G."/>
            <person name="Yee E."/>
            <person name="Chapman M.H."/>
            <person name="Huynh S."/>
            <person name="Bono J.L."/>
            <person name="On S.L.W."/>
            <person name="St Leger J."/>
            <person name="Foster G."/>
            <person name="Parker C.T."/>
        </authorList>
    </citation>
    <scope>NUCLEOTIDE SEQUENCE [LARGE SCALE GENOMIC DNA]</scope>
    <source>
        <strain evidence="10">ATCC 33237</strain>
    </source>
</reference>
<evidence type="ECO:0000313" key="10">
    <source>
        <dbReference type="Proteomes" id="UP000066049"/>
    </source>
</evidence>
<protein>
    <submittedName>
        <fullName evidence="9">Cytochrome c biogenesis protein</fullName>
    </submittedName>
</protein>
<dbReference type="GO" id="GO:0020037">
    <property type="term" value="F:heme binding"/>
    <property type="evidence" value="ECO:0007669"/>
    <property type="project" value="InterPro"/>
</dbReference>
<evidence type="ECO:0000259" key="8">
    <source>
        <dbReference type="Pfam" id="PF05140"/>
    </source>
</evidence>
<feature type="transmembrane region" description="Helical" evidence="6">
    <location>
        <begin position="43"/>
        <end position="66"/>
    </location>
</feature>
<dbReference type="InterPro" id="IPR007816">
    <property type="entry name" value="ResB-like_domain"/>
</dbReference>
<feature type="transmembrane region" description="Helical" evidence="6">
    <location>
        <begin position="7"/>
        <end position="31"/>
    </location>
</feature>
<dbReference type="GeneID" id="28662374"/>
<feature type="transmembrane region" description="Helical" evidence="6">
    <location>
        <begin position="1005"/>
        <end position="1023"/>
    </location>
</feature>
<dbReference type="PANTHER" id="PTHR30071">
    <property type="entry name" value="HEME EXPORTER PROTEIN C"/>
    <property type="match status" value="1"/>
</dbReference>
<dbReference type="Proteomes" id="UP000066049">
    <property type="component" value="Chromosome"/>
</dbReference>
<keyword evidence="4 6" id="KW-1133">Transmembrane helix</keyword>
<dbReference type="Pfam" id="PF01578">
    <property type="entry name" value="Cytochrom_C_asm"/>
    <property type="match status" value="1"/>
</dbReference>
<dbReference type="PANTHER" id="PTHR30071:SF1">
    <property type="entry name" value="CYTOCHROME B_B6 PROTEIN-RELATED"/>
    <property type="match status" value="1"/>
</dbReference>
<dbReference type="AlphaFoldDB" id="A0A0M4TMG5"/>
<dbReference type="GO" id="GO:0005886">
    <property type="term" value="C:plasma membrane"/>
    <property type="evidence" value="ECO:0007669"/>
    <property type="project" value="TreeGrafter"/>
</dbReference>
<evidence type="ECO:0000256" key="2">
    <source>
        <dbReference type="ARBA" id="ARBA00022692"/>
    </source>
</evidence>
<evidence type="ECO:0000256" key="3">
    <source>
        <dbReference type="ARBA" id="ARBA00022748"/>
    </source>
</evidence>
<dbReference type="InterPro" id="IPR045062">
    <property type="entry name" value="Cyt_c_biogenesis_CcsA/CcmC"/>
</dbReference>
<feature type="transmembrane region" description="Helical" evidence="6">
    <location>
        <begin position="761"/>
        <end position="782"/>
    </location>
</feature>
<accession>A0A0M4TMG5</accession>
<feature type="transmembrane region" description="Helical" evidence="6">
    <location>
        <begin position="856"/>
        <end position="882"/>
    </location>
</feature>
<evidence type="ECO:0000256" key="6">
    <source>
        <dbReference type="SAM" id="Phobius"/>
    </source>
</evidence>
<dbReference type="InterPro" id="IPR002541">
    <property type="entry name" value="Cyt_c_assembly"/>
</dbReference>
<proteinExistence type="predicted"/>
<feature type="transmembrane region" description="Helical" evidence="6">
    <location>
        <begin position="817"/>
        <end position="836"/>
    </location>
</feature>
<feature type="transmembrane region" description="Helical" evidence="6">
    <location>
        <begin position="78"/>
        <end position="99"/>
    </location>
</feature>
<dbReference type="EMBL" id="CP012541">
    <property type="protein sequence ID" value="ALF47389.1"/>
    <property type="molecule type" value="Genomic_DNA"/>
</dbReference>
<keyword evidence="3" id="KW-0201">Cytochrome c-type biogenesis</keyword>
<evidence type="ECO:0000313" key="9">
    <source>
        <dbReference type="EMBL" id="ALF47389.1"/>
    </source>
</evidence>
<dbReference type="Pfam" id="PF05140">
    <property type="entry name" value="ResB"/>
    <property type="match status" value="1"/>
</dbReference>
<keyword evidence="5 6" id="KW-0472">Membrane</keyword>
<dbReference type="RefSeq" id="WP_054196416.1">
    <property type="nucleotide sequence ID" value="NZ_CABMKQ010000014.1"/>
</dbReference>
<organism evidence="9 10">
    <name type="scientific">Campylobacter concisus</name>
    <dbReference type="NCBI Taxonomy" id="199"/>
    <lineage>
        <taxon>Bacteria</taxon>
        <taxon>Pseudomonadati</taxon>
        <taxon>Campylobacterota</taxon>
        <taxon>Epsilonproteobacteria</taxon>
        <taxon>Campylobacterales</taxon>
        <taxon>Campylobacteraceae</taxon>
        <taxon>Campylobacter</taxon>
    </lineage>
</organism>
<dbReference type="KEGG" id="ccoc:CCON33237_0700"/>
<evidence type="ECO:0000256" key="4">
    <source>
        <dbReference type="ARBA" id="ARBA00022989"/>
    </source>
</evidence>
<dbReference type="GO" id="GO:0017004">
    <property type="term" value="P:cytochrome complex assembly"/>
    <property type="evidence" value="ECO:0007669"/>
    <property type="project" value="UniProtKB-KW"/>
</dbReference>
<evidence type="ECO:0000256" key="5">
    <source>
        <dbReference type="ARBA" id="ARBA00023136"/>
    </source>
</evidence>
<evidence type="ECO:0000259" key="7">
    <source>
        <dbReference type="Pfam" id="PF01578"/>
    </source>
</evidence>
<feature type="domain" description="ResB-like" evidence="8">
    <location>
        <begin position="329"/>
        <end position="409"/>
    </location>
</feature>
<feature type="transmembrane region" description="Helical" evidence="6">
    <location>
        <begin position="902"/>
        <end position="920"/>
    </location>
</feature>
<feature type="transmembrane region" description="Helical" evidence="6">
    <location>
        <begin position="794"/>
        <end position="810"/>
    </location>
</feature>
<keyword evidence="2 6" id="KW-0812">Transmembrane</keyword>
<feature type="transmembrane region" description="Helical" evidence="6">
    <location>
        <begin position="940"/>
        <end position="958"/>
    </location>
</feature>
<comment type="subcellular location">
    <subcellularLocation>
        <location evidence="1">Membrane</location>
        <topology evidence="1">Multi-pass membrane protein</topology>
    </subcellularLocation>
</comment>
<feature type="transmembrane region" description="Helical" evidence="6">
    <location>
        <begin position="965"/>
        <end position="985"/>
    </location>
</feature>
<feature type="domain" description="Cytochrome c assembly protein" evidence="7">
    <location>
        <begin position="788"/>
        <end position="993"/>
    </location>
</feature>
<sequence>MLNPKSLFLSMGSAIILMIIFAIASGAATIIESKTSTESAWYYIYGASWFALIQLLLGINLTYNIFRYNLIDPKKLPSLIFHLGFIVILIGAGITRYLGFEADMHIREKTQSNIVTTKISYLNLTALNDNGEEISAALPIGLSDAKKGFDLKLKIADNEANLKFKEFVPNASYKFVDDKNGQPVVEFVVSNESESEEIFLLEEEEARVADISFIFNAKPDESKKYVLFKLVDGNFTVTSNTDLSKFTMSDSSKTELKAGSVNDFGMGSLYTISNINFAPRLVSTHASRKLVSTKDSEFNALIAELNYKGESKEMHIFYNLTEPSRLAVAGQKFNASWGAQQVKLPFSLYLKDFELKRYPGSNSPMSYSSEVIVKDDTNMSGLDYKIYMNHVLDYDGYRFFQSSYDTDEKGTILSVNKDPGKIPTYIGYFLLGLGFVLNVVNPGSRFRKLAKLIDNESTKDGKKVVAIIAIMLLSLSFSSLKAEDFLPNISKEHTQKLSRLIVQSSDGRMKPFDTLSKEILNKIHRSENINSLNSNQAMLSIMVTPDFWRNEKIISLGQSKELKKELGIDENAKYASFNDFFRATKDGGSEYKLTKFAEIANRKHPGSRNTFDKDVIKIDERLNVFYMIFIGEIFKIFPKQDDPSNSWYSPASAMMYFPPKEAELVINMMREYFAAVDAATKDNDWSKADATLDKISAYQQKYGSAVMPSEEKINIEILFNKIQIFERLTPVYLLAGLALLFFVFVKMLAPKVQINGIVKIVYIINLLAFFAHTVGLGLRWYIAEHAPWSNAYESMVYIAWALGFSGIVFAKRSPIALALTSILAGVTLFVAHLSWMDPQITTLVPVLQSYWLTIHVSVITASYGFLGLCALLGGFTLLLIILQNKKKPNPEISRNILEATRINEMAMILGLSLLTLGNFLGGVWANESWGRYWGWDSKETWALVSILVYAAVLHIRFIPRLNNQYAFAVASFFAYWSIIMTYFGVNFYLAGMHSYAAGDPLPVPDFVWISIVIMILMSVLAFTKRSLCSRL</sequence>
<dbReference type="PATRIC" id="fig|199.248.peg.725"/>
<name>A0A0M4TMG5_9BACT</name>
<evidence type="ECO:0000256" key="1">
    <source>
        <dbReference type="ARBA" id="ARBA00004141"/>
    </source>
</evidence>
<gene>
    <name evidence="9" type="primary">ccsBA</name>
    <name evidence="9" type="ORF">CCON33237_0700</name>
</gene>